<keyword evidence="2" id="KW-1185">Reference proteome</keyword>
<gene>
    <name evidence="1" type="ORF">GGR32_001580</name>
</gene>
<evidence type="ECO:0000313" key="2">
    <source>
        <dbReference type="Proteomes" id="UP000553034"/>
    </source>
</evidence>
<evidence type="ECO:0000313" key="1">
    <source>
        <dbReference type="EMBL" id="MBB4119282.1"/>
    </source>
</evidence>
<dbReference type="EMBL" id="JACIFO010000006">
    <property type="protein sequence ID" value="MBB4119282.1"/>
    <property type="molecule type" value="Genomic_DNA"/>
</dbReference>
<sequence length="57" mass="6365">MTIVKTLPSGITLKGTSKILVPTMAYFTDNFGNTRKTNTSINVYNLIFVLVHKNFIS</sequence>
<dbReference type="Proteomes" id="UP000553034">
    <property type="component" value="Unassembled WGS sequence"/>
</dbReference>
<proteinExistence type="predicted"/>
<accession>A0A840EIW6</accession>
<dbReference type="AlphaFoldDB" id="A0A840EIW6"/>
<reference evidence="1 2" key="1">
    <citation type="submission" date="2020-08" db="EMBL/GenBank/DDBJ databases">
        <title>Genomic Encyclopedia of Type Strains, Phase IV (KMG-IV): sequencing the most valuable type-strain genomes for metagenomic binning, comparative biology and taxonomic classification.</title>
        <authorList>
            <person name="Goeker M."/>
        </authorList>
    </citation>
    <scope>NUCLEOTIDE SEQUENCE [LARGE SCALE GENOMIC DNA]</scope>
    <source>
        <strain evidence="1 2">DSM 29568</strain>
    </source>
</reference>
<comment type="caution">
    <text evidence="1">The sequence shown here is derived from an EMBL/GenBank/DDBJ whole genome shotgun (WGS) entry which is preliminary data.</text>
</comment>
<protein>
    <submittedName>
        <fullName evidence="1">Uncharacterized protein</fullName>
    </submittedName>
</protein>
<name>A0A840EIW6_9FLAO</name>
<organism evidence="1 2">
    <name type="scientific">Mesonia hippocampi</name>
    <dbReference type="NCBI Taxonomy" id="1628250"/>
    <lineage>
        <taxon>Bacteria</taxon>
        <taxon>Pseudomonadati</taxon>
        <taxon>Bacteroidota</taxon>
        <taxon>Flavobacteriia</taxon>
        <taxon>Flavobacteriales</taxon>
        <taxon>Flavobacteriaceae</taxon>
        <taxon>Mesonia</taxon>
    </lineage>
</organism>